<organism evidence="4 5">
    <name type="scientific">Oidiodendron maius (strain Zn)</name>
    <dbReference type="NCBI Taxonomy" id="913774"/>
    <lineage>
        <taxon>Eukaryota</taxon>
        <taxon>Fungi</taxon>
        <taxon>Dikarya</taxon>
        <taxon>Ascomycota</taxon>
        <taxon>Pezizomycotina</taxon>
        <taxon>Leotiomycetes</taxon>
        <taxon>Leotiomycetes incertae sedis</taxon>
        <taxon>Myxotrichaceae</taxon>
        <taxon>Oidiodendron</taxon>
    </lineage>
</organism>
<dbReference type="EMBL" id="KN832886">
    <property type="protein sequence ID" value="KIM95760.1"/>
    <property type="molecule type" value="Genomic_DNA"/>
</dbReference>
<evidence type="ECO:0000256" key="2">
    <source>
        <dbReference type="SAM" id="SignalP"/>
    </source>
</evidence>
<dbReference type="InParanoid" id="A0A0C3GHZ3"/>
<accession>A0A0C3GHZ3</accession>
<feature type="signal peptide" evidence="2">
    <location>
        <begin position="1"/>
        <end position="19"/>
    </location>
</feature>
<name>A0A0C3GHZ3_OIDMZ</name>
<dbReference type="InterPro" id="IPR003609">
    <property type="entry name" value="Pan_app"/>
</dbReference>
<dbReference type="Gene3D" id="3.30.30.180">
    <property type="match status" value="1"/>
</dbReference>
<feature type="chain" id="PRO_5002177722" description="Apple domain-containing protein" evidence="2">
    <location>
        <begin position="20"/>
        <end position="217"/>
    </location>
</feature>
<evidence type="ECO:0000259" key="3">
    <source>
        <dbReference type="PROSITE" id="PS50948"/>
    </source>
</evidence>
<reference evidence="4 5" key="1">
    <citation type="submission" date="2014-04" db="EMBL/GenBank/DDBJ databases">
        <authorList>
            <consortium name="DOE Joint Genome Institute"/>
            <person name="Kuo A."/>
            <person name="Martino E."/>
            <person name="Perotto S."/>
            <person name="Kohler A."/>
            <person name="Nagy L.G."/>
            <person name="Floudas D."/>
            <person name="Copeland A."/>
            <person name="Barry K.W."/>
            <person name="Cichocki N."/>
            <person name="Veneault-Fourrey C."/>
            <person name="LaButti K."/>
            <person name="Lindquist E.A."/>
            <person name="Lipzen A."/>
            <person name="Lundell T."/>
            <person name="Morin E."/>
            <person name="Murat C."/>
            <person name="Sun H."/>
            <person name="Tunlid A."/>
            <person name="Henrissat B."/>
            <person name="Grigoriev I.V."/>
            <person name="Hibbett D.S."/>
            <person name="Martin F."/>
            <person name="Nordberg H.P."/>
            <person name="Cantor M.N."/>
            <person name="Hua S.X."/>
        </authorList>
    </citation>
    <scope>NUCLEOTIDE SEQUENCE [LARGE SCALE GENOMIC DNA]</scope>
    <source>
        <strain evidence="4 5">Zn</strain>
    </source>
</reference>
<evidence type="ECO:0000313" key="4">
    <source>
        <dbReference type="EMBL" id="KIM95760.1"/>
    </source>
</evidence>
<keyword evidence="5" id="KW-1185">Reference proteome</keyword>
<gene>
    <name evidence="4" type="ORF">OIDMADRAFT_33843</name>
</gene>
<proteinExistence type="predicted"/>
<dbReference type="Proteomes" id="UP000054321">
    <property type="component" value="Unassembled WGS sequence"/>
</dbReference>
<keyword evidence="2" id="KW-0732">Signal</keyword>
<feature type="domain" description="Apple" evidence="3">
    <location>
        <begin position="167"/>
        <end position="217"/>
    </location>
</feature>
<dbReference type="Pfam" id="PF14295">
    <property type="entry name" value="PAN_4"/>
    <property type="match status" value="2"/>
</dbReference>
<evidence type="ECO:0000256" key="1">
    <source>
        <dbReference type="SAM" id="MobiDB-lite"/>
    </source>
</evidence>
<dbReference type="PROSITE" id="PS50948">
    <property type="entry name" value="PAN"/>
    <property type="match status" value="1"/>
</dbReference>
<dbReference type="OrthoDB" id="3793367at2759"/>
<sequence length="217" mass="21578">MPSFTSTMAIMAALSVASASPLAARDICGVAPTGTASHTPLAQPADINTAALCVAQCSAYSGCECVLFGFVNNVYTCELFSVPASSIPPITDLVAYDIGCTNVPSIIPTASNPTGVQQPTDNVGTGASNANPVSSNSGAKKSSAPTAGNPTGVKQTRQNIVTGATHANPQNGIPAAGQAPLATIPKIGSLDACLAACKGNPACISYTFATGICILYA</sequence>
<evidence type="ECO:0000313" key="5">
    <source>
        <dbReference type="Proteomes" id="UP000054321"/>
    </source>
</evidence>
<protein>
    <recommendedName>
        <fullName evidence="3">Apple domain-containing protein</fullName>
    </recommendedName>
</protein>
<dbReference type="HOGENOM" id="CLU_071360_1_0_1"/>
<feature type="region of interest" description="Disordered" evidence="1">
    <location>
        <begin position="110"/>
        <end position="154"/>
    </location>
</feature>
<dbReference type="AlphaFoldDB" id="A0A0C3GHZ3"/>
<reference evidence="5" key="2">
    <citation type="submission" date="2015-01" db="EMBL/GenBank/DDBJ databases">
        <title>Evolutionary Origins and Diversification of the Mycorrhizal Mutualists.</title>
        <authorList>
            <consortium name="DOE Joint Genome Institute"/>
            <consortium name="Mycorrhizal Genomics Consortium"/>
            <person name="Kohler A."/>
            <person name="Kuo A."/>
            <person name="Nagy L.G."/>
            <person name="Floudas D."/>
            <person name="Copeland A."/>
            <person name="Barry K.W."/>
            <person name="Cichocki N."/>
            <person name="Veneault-Fourrey C."/>
            <person name="LaButti K."/>
            <person name="Lindquist E.A."/>
            <person name="Lipzen A."/>
            <person name="Lundell T."/>
            <person name="Morin E."/>
            <person name="Murat C."/>
            <person name="Riley R."/>
            <person name="Ohm R."/>
            <person name="Sun H."/>
            <person name="Tunlid A."/>
            <person name="Henrissat B."/>
            <person name="Grigoriev I.V."/>
            <person name="Hibbett D.S."/>
            <person name="Martin F."/>
        </authorList>
    </citation>
    <scope>NUCLEOTIDE SEQUENCE [LARGE SCALE GENOMIC DNA]</scope>
    <source>
        <strain evidence="5">Zn</strain>
    </source>
</reference>